<dbReference type="GO" id="GO:0003860">
    <property type="term" value="F:3-hydroxyisobutyryl-CoA hydrolase activity"/>
    <property type="evidence" value="ECO:0007669"/>
    <property type="project" value="UniProtKB-EC"/>
</dbReference>
<gene>
    <name evidence="5" type="ORF">C7389_11672</name>
</gene>
<name>A0A4R6DSW7_9RHOO</name>
<proteinExistence type="predicted"/>
<keyword evidence="6" id="KW-1185">Reference proteome</keyword>
<dbReference type="InterPro" id="IPR032259">
    <property type="entry name" value="HIBYL-CoA-H"/>
</dbReference>
<accession>A0A4R6DSW7</accession>
<dbReference type="PANTHER" id="PTHR43176">
    <property type="entry name" value="3-HYDROXYISOBUTYRYL-COA HYDROLASE-RELATED"/>
    <property type="match status" value="1"/>
</dbReference>
<feature type="domain" description="Enoyl-CoA hydratase/isomerase" evidence="4">
    <location>
        <begin position="19"/>
        <end position="360"/>
    </location>
</feature>
<dbReference type="RefSeq" id="WP_133593733.1">
    <property type="nucleotide sequence ID" value="NZ_SNVV01000016.1"/>
</dbReference>
<dbReference type="Gene3D" id="3.90.226.10">
    <property type="entry name" value="2-enoyl-CoA Hydratase, Chain A, domain 1"/>
    <property type="match status" value="1"/>
</dbReference>
<dbReference type="InterPro" id="IPR029045">
    <property type="entry name" value="ClpP/crotonase-like_dom_sf"/>
</dbReference>
<sequence length="380" mass="40430">MNDCVSLREIPTACGRRFGHATLDSPKTLNALTLPMIDRLAAALDAWLADPAIVGILLDGAGGKAFCAGGDVAALYRAIKAAGGRPVPEAAHFFEREYRLDYRIHTAAKPILCWGKGIVMGGGIGLLAGASHRVATPSTRMAMPEITIGLYPDVGGSWFLPRMPGHGGLFLALTGAALNAASARFAGLADFILADGALDDVLAALAATRWSGEAQADRTQLSRLLQARALPDDIATAPLYRHFNRIEHAIGPTGGGLPDLAAIAPRLRQLADDADPWLAAAGRAFTHGAPSSAVLSATLWHQARQLSLAEVFRLEYQASLGATARPDFIEGVRALLIDKDRQPRWQYTALEQVPQGYAEDVLRARFSGEHPLADLGRVKE</sequence>
<organism evidence="5 6">
    <name type="scientific">Azoarcus indigens</name>
    <dbReference type="NCBI Taxonomy" id="29545"/>
    <lineage>
        <taxon>Bacteria</taxon>
        <taxon>Pseudomonadati</taxon>
        <taxon>Pseudomonadota</taxon>
        <taxon>Betaproteobacteria</taxon>
        <taxon>Rhodocyclales</taxon>
        <taxon>Zoogloeaceae</taxon>
        <taxon>Azoarcus</taxon>
    </lineage>
</organism>
<dbReference type="InterPro" id="IPR045004">
    <property type="entry name" value="ECH_dom"/>
</dbReference>
<dbReference type="SUPFAM" id="SSF52096">
    <property type="entry name" value="ClpP/crotonase"/>
    <property type="match status" value="1"/>
</dbReference>
<protein>
    <recommendedName>
        <fullName evidence="2">3-hydroxyisobutyryl-CoA hydrolase</fullName>
        <ecNumber evidence="2">3.1.2.4</ecNumber>
    </recommendedName>
</protein>
<dbReference type="OrthoDB" id="9790967at2"/>
<dbReference type="PANTHER" id="PTHR43176:SF3">
    <property type="entry name" value="3-HYDROXYISOBUTYRYL-COA HYDROLASE, MITOCHONDRIAL"/>
    <property type="match status" value="1"/>
</dbReference>
<dbReference type="Proteomes" id="UP000295129">
    <property type="component" value="Unassembled WGS sequence"/>
</dbReference>
<dbReference type="EC" id="3.1.2.4" evidence="2"/>
<dbReference type="EMBL" id="SNVV01000016">
    <property type="protein sequence ID" value="TDN48167.1"/>
    <property type="molecule type" value="Genomic_DNA"/>
</dbReference>
<dbReference type="NCBIfam" id="NF004127">
    <property type="entry name" value="PRK05617.1"/>
    <property type="match status" value="1"/>
</dbReference>
<keyword evidence="3" id="KW-0378">Hydrolase</keyword>
<dbReference type="GO" id="GO:0006574">
    <property type="term" value="P:L-valine catabolic process"/>
    <property type="evidence" value="ECO:0007669"/>
    <property type="project" value="TreeGrafter"/>
</dbReference>
<evidence type="ECO:0000259" key="4">
    <source>
        <dbReference type="Pfam" id="PF16113"/>
    </source>
</evidence>
<evidence type="ECO:0000256" key="1">
    <source>
        <dbReference type="ARBA" id="ARBA00001709"/>
    </source>
</evidence>
<reference evidence="5 6" key="1">
    <citation type="submission" date="2019-03" db="EMBL/GenBank/DDBJ databases">
        <title>Genomic Encyclopedia of Type Strains, Phase IV (KMG-IV): sequencing the most valuable type-strain genomes for metagenomic binning, comparative biology and taxonomic classification.</title>
        <authorList>
            <person name="Goeker M."/>
        </authorList>
    </citation>
    <scope>NUCLEOTIDE SEQUENCE [LARGE SCALE GENOMIC DNA]</scope>
    <source>
        <strain evidence="5 6">DSM 12121</strain>
    </source>
</reference>
<evidence type="ECO:0000313" key="6">
    <source>
        <dbReference type="Proteomes" id="UP000295129"/>
    </source>
</evidence>
<comment type="caution">
    <text evidence="5">The sequence shown here is derived from an EMBL/GenBank/DDBJ whole genome shotgun (WGS) entry which is preliminary data.</text>
</comment>
<dbReference type="CDD" id="cd06558">
    <property type="entry name" value="crotonase-like"/>
    <property type="match status" value="1"/>
</dbReference>
<dbReference type="Pfam" id="PF16113">
    <property type="entry name" value="ECH_2"/>
    <property type="match status" value="1"/>
</dbReference>
<dbReference type="GO" id="GO:0005829">
    <property type="term" value="C:cytosol"/>
    <property type="evidence" value="ECO:0007669"/>
    <property type="project" value="TreeGrafter"/>
</dbReference>
<dbReference type="AlphaFoldDB" id="A0A4R6DSW7"/>
<evidence type="ECO:0000256" key="2">
    <source>
        <dbReference type="ARBA" id="ARBA00011915"/>
    </source>
</evidence>
<comment type="catalytic activity">
    <reaction evidence="1">
        <text>3-hydroxy-2-methylpropanoyl-CoA + H2O = 3-hydroxy-2-methylpropanoate + CoA + H(+)</text>
        <dbReference type="Rhea" id="RHEA:20888"/>
        <dbReference type="ChEBI" id="CHEBI:11805"/>
        <dbReference type="ChEBI" id="CHEBI:15377"/>
        <dbReference type="ChEBI" id="CHEBI:15378"/>
        <dbReference type="ChEBI" id="CHEBI:57287"/>
        <dbReference type="ChEBI" id="CHEBI:57340"/>
        <dbReference type="EC" id="3.1.2.4"/>
    </reaction>
</comment>
<evidence type="ECO:0000313" key="5">
    <source>
        <dbReference type="EMBL" id="TDN48167.1"/>
    </source>
</evidence>
<evidence type="ECO:0000256" key="3">
    <source>
        <dbReference type="ARBA" id="ARBA00022801"/>
    </source>
</evidence>